<feature type="transmembrane region" description="Helical" evidence="9">
    <location>
        <begin position="548"/>
        <end position="568"/>
    </location>
</feature>
<organism evidence="12 13">
    <name type="scientific">Meira miltonrushii</name>
    <dbReference type="NCBI Taxonomy" id="1280837"/>
    <lineage>
        <taxon>Eukaryota</taxon>
        <taxon>Fungi</taxon>
        <taxon>Dikarya</taxon>
        <taxon>Basidiomycota</taxon>
        <taxon>Ustilaginomycotina</taxon>
        <taxon>Exobasidiomycetes</taxon>
        <taxon>Exobasidiales</taxon>
        <taxon>Brachybasidiaceae</taxon>
        <taxon>Meira</taxon>
    </lineage>
</organism>
<reference evidence="12 13" key="1">
    <citation type="journal article" date="2018" name="Mol. Biol. Evol.">
        <title>Broad Genomic Sampling Reveals a Smut Pathogenic Ancestry of the Fungal Clade Ustilaginomycotina.</title>
        <authorList>
            <person name="Kijpornyongpan T."/>
            <person name="Mondo S.J."/>
            <person name="Barry K."/>
            <person name="Sandor L."/>
            <person name="Lee J."/>
            <person name="Lipzen A."/>
            <person name="Pangilinan J."/>
            <person name="LaButti K."/>
            <person name="Hainaut M."/>
            <person name="Henrissat B."/>
            <person name="Grigoriev I.V."/>
            <person name="Spatafora J.W."/>
            <person name="Aime M.C."/>
        </authorList>
    </citation>
    <scope>NUCLEOTIDE SEQUENCE [LARGE SCALE GENOMIC DNA]</scope>
    <source>
        <strain evidence="12 13">MCA 3882</strain>
    </source>
</reference>
<dbReference type="InterPro" id="IPR001701">
    <property type="entry name" value="Glyco_hydro_9"/>
</dbReference>
<evidence type="ECO:0000256" key="3">
    <source>
        <dbReference type="ARBA" id="ARBA00012601"/>
    </source>
</evidence>
<evidence type="ECO:0000256" key="9">
    <source>
        <dbReference type="SAM" id="Phobius"/>
    </source>
</evidence>
<dbReference type="Pfam" id="PF00759">
    <property type="entry name" value="Glyco_hydro_9"/>
    <property type="match status" value="1"/>
</dbReference>
<proteinExistence type="inferred from homology"/>
<protein>
    <recommendedName>
        <fullName evidence="3">cellulase</fullName>
        <ecNumber evidence="3">3.2.1.4</ecNumber>
    </recommendedName>
</protein>
<dbReference type="OrthoDB" id="10257085at2759"/>
<evidence type="ECO:0000256" key="2">
    <source>
        <dbReference type="ARBA" id="ARBA00007072"/>
    </source>
</evidence>
<sequence length="588" mass="64159">MTPFKHTFITIIALVAQLLPCIQAQVQPTTTYQPPPIASGNVSSSSSSNKVNARWSQLLGNALYFYDIQRSGTLPNNFRVDWRNNSVPNDGSDVGLDLSGGFFDAGNYIKATFPLCWVVTQLSWGGMMFGKGFDDSQQTAYLDSTLRVALDWLMTASSKQDEMVVLIGSDDFYWGGDQNIPTNDRPSYTITREKPGTDVFGSCASALTSASMLYAGTPLPISTTQNGTVASLQDANYSTTLLQRAETLFDLAQSSTPQQVYQKATKGVAWAYPSTDYADELVLSSTFLALATGNQTYADYAQKTYATNQFPFPNGALNWDQHTSATPVLLTQLSIARPSMGVSMSKYQTDSEKWLDNIVNKNMPQTFTTPGGLFYFDGDSDSASLNPSLNAAFLMMVYRRMASSTTKDRGYRSFAESQIDYALGKNPMNTVYAVGIHNNSAENPQSALASGGTNPKLIDTVPAQEAHVLYSGIVGGPDQNDNYYDQRSNWEQTEVALDSQSAMIVLAAHQLTTNASDPFYTGMTEERVILPYDADGGGGGGLSTGAQIAIAVVVIVVVLGLLAGLAFWQRERLRSLIRRRRFEKYEKS</sequence>
<keyword evidence="10" id="KW-0732">Signal</keyword>
<keyword evidence="9" id="KW-1133">Transmembrane helix</keyword>
<keyword evidence="13" id="KW-1185">Reference proteome</keyword>
<dbReference type="InterPro" id="IPR008928">
    <property type="entry name" value="6-hairpin_glycosidase_sf"/>
</dbReference>
<accession>A0A316VKZ8</accession>
<dbReference type="EMBL" id="KZ819602">
    <property type="protein sequence ID" value="PWN37748.1"/>
    <property type="molecule type" value="Genomic_DNA"/>
</dbReference>
<feature type="chain" id="PRO_5016443591" description="cellulase" evidence="10">
    <location>
        <begin position="25"/>
        <end position="588"/>
    </location>
</feature>
<keyword evidence="9" id="KW-0472">Membrane</keyword>
<comment type="similarity">
    <text evidence="2">Belongs to the glycosyl hydrolase 9 (cellulase E) family.</text>
</comment>
<dbReference type="GO" id="GO:0008810">
    <property type="term" value="F:cellulase activity"/>
    <property type="evidence" value="ECO:0007669"/>
    <property type="project" value="UniProtKB-EC"/>
</dbReference>
<dbReference type="Proteomes" id="UP000245771">
    <property type="component" value="Unassembled WGS sequence"/>
</dbReference>
<evidence type="ECO:0000259" key="11">
    <source>
        <dbReference type="Pfam" id="PF00759"/>
    </source>
</evidence>
<evidence type="ECO:0000256" key="4">
    <source>
        <dbReference type="ARBA" id="ARBA00022801"/>
    </source>
</evidence>
<keyword evidence="4 12" id="KW-0378">Hydrolase</keyword>
<evidence type="ECO:0000256" key="10">
    <source>
        <dbReference type="SAM" id="SignalP"/>
    </source>
</evidence>
<dbReference type="PANTHER" id="PTHR22298">
    <property type="entry name" value="ENDO-1,4-BETA-GLUCANASE"/>
    <property type="match status" value="1"/>
</dbReference>
<name>A0A316VKZ8_9BASI</name>
<dbReference type="AlphaFoldDB" id="A0A316VKZ8"/>
<dbReference type="SUPFAM" id="SSF48208">
    <property type="entry name" value="Six-hairpin glycosidases"/>
    <property type="match status" value="1"/>
</dbReference>
<dbReference type="EC" id="3.2.1.4" evidence="3"/>
<comment type="catalytic activity">
    <reaction evidence="1">
        <text>Endohydrolysis of (1-&gt;4)-beta-D-glucosidic linkages in cellulose, lichenin and cereal beta-D-glucans.</text>
        <dbReference type="EC" id="3.2.1.4"/>
    </reaction>
</comment>
<evidence type="ECO:0000256" key="8">
    <source>
        <dbReference type="ARBA" id="ARBA00023326"/>
    </source>
</evidence>
<evidence type="ECO:0000313" key="13">
    <source>
        <dbReference type="Proteomes" id="UP000245771"/>
    </source>
</evidence>
<keyword evidence="9" id="KW-0812">Transmembrane</keyword>
<dbReference type="STRING" id="1280837.A0A316VKZ8"/>
<dbReference type="GO" id="GO:0030245">
    <property type="term" value="P:cellulose catabolic process"/>
    <property type="evidence" value="ECO:0007669"/>
    <property type="project" value="UniProtKB-KW"/>
</dbReference>
<dbReference type="InterPro" id="IPR012341">
    <property type="entry name" value="6hp_glycosidase-like_sf"/>
</dbReference>
<evidence type="ECO:0000256" key="7">
    <source>
        <dbReference type="ARBA" id="ARBA00023295"/>
    </source>
</evidence>
<feature type="domain" description="Glycoside hydrolase family 9" evidence="11">
    <location>
        <begin position="56"/>
        <end position="506"/>
    </location>
</feature>
<evidence type="ECO:0000256" key="5">
    <source>
        <dbReference type="ARBA" id="ARBA00023001"/>
    </source>
</evidence>
<evidence type="ECO:0000256" key="1">
    <source>
        <dbReference type="ARBA" id="ARBA00000966"/>
    </source>
</evidence>
<dbReference type="GeneID" id="37020088"/>
<feature type="signal peptide" evidence="10">
    <location>
        <begin position="1"/>
        <end position="24"/>
    </location>
</feature>
<keyword evidence="8" id="KW-0624">Polysaccharide degradation</keyword>
<keyword evidence="6" id="KW-0119">Carbohydrate metabolism</keyword>
<dbReference type="InParanoid" id="A0A316VKZ8"/>
<gene>
    <name evidence="12" type="ORF">FA14DRAFT_159646</name>
</gene>
<evidence type="ECO:0000313" key="12">
    <source>
        <dbReference type="EMBL" id="PWN37748.1"/>
    </source>
</evidence>
<dbReference type="Gene3D" id="1.50.10.10">
    <property type="match status" value="1"/>
</dbReference>
<evidence type="ECO:0000256" key="6">
    <source>
        <dbReference type="ARBA" id="ARBA00023277"/>
    </source>
</evidence>
<keyword evidence="7" id="KW-0326">Glycosidase</keyword>
<keyword evidence="5" id="KW-0136">Cellulose degradation</keyword>
<dbReference type="RefSeq" id="XP_025358050.1">
    <property type="nucleotide sequence ID" value="XM_025498307.1"/>
</dbReference>